<organism evidence="1 2">
    <name type="scientific">Alicyclobacillus mengziensis</name>
    <dbReference type="NCBI Taxonomy" id="2931921"/>
    <lineage>
        <taxon>Bacteria</taxon>
        <taxon>Bacillati</taxon>
        <taxon>Bacillota</taxon>
        <taxon>Bacilli</taxon>
        <taxon>Bacillales</taxon>
        <taxon>Alicyclobacillaceae</taxon>
        <taxon>Alicyclobacillus</taxon>
    </lineage>
</organism>
<dbReference type="RefSeq" id="WP_206657763.1">
    <property type="nucleotide sequence ID" value="NZ_CP071182.1"/>
</dbReference>
<evidence type="ECO:0000313" key="1">
    <source>
        <dbReference type="EMBL" id="QSO48428.1"/>
    </source>
</evidence>
<dbReference type="KEGG" id="afx:JZ786_05420"/>
<dbReference type="EMBL" id="CP071182">
    <property type="protein sequence ID" value="QSO48428.1"/>
    <property type="molecule type" value="Genomic_DNA"/>
</dbReference>
<gene>
    <name evidence="1" type="ORF">JZ786_05420</name>
</gene>
<protein>
    <submittedName>
        <fullName evidence="1">Uncharacterized protein</fullName>
    </submittedName>
</protein>
<proteinExistence type="predicted"/>
<evidence type="ECO:0000313" key="2">
    <source>
        <dbReference type="Proteomes" id="UP000663505"/>
    </source>
</evidence>
<dbReference type="AlphaFoldDB" id="A0A9X7W360"/>
<name>A0A9X7W360_9BACL</name>
<dbReference type="Proteomes" id="UP000663505">
    <property type="component" value="Chromosome"/>
</dbReference>
<reference evidence="1 2" key="1">
    <citation type="submission" date="2021-02" db="EMBL/GenBank/DDBJ databases">
        <title>Alicyclobacillus curvatus sp. nov. and Alicyclobacillus mengziensis sp. nov., two acidophilic bacteria isolated from acid mine drainage.</title>
        <authorList>
            <person name="Huang Y."/>
        </authorList>
    </citation>
    <scope>NUCLEOTIDE SEQUENCE [LARGE SCALE GENOMIC DNA]</scope>
    <source>
        <strain evidence="1 2">S30H14</strain>
    </source>
</reference>
<sequence length="122" mass="13746">MILSFAGLVLVVALVIKTTPILFNDGGNLHQKLHWIVYGYDRVWYHNRTYLGPSKEINWNELESTYGQGEKFIATGDKVIGLPVYDTPRSLAFQKQRNVVSTLLFLKKPDGNFVVYSLSGGP</sequence>
<accession>A0A9X7W360</accession>
<keyword evidence="2" id="KW-1185">Reference proteome</keyword>